<dbReference type="GO" id="GO:0046306">
    <property type="term" value="P:alkanesulfonate catabolic process"/>
    <property type="evidence" value="ECO:0007669"/>
    <property type="project" value="TreeGrafter"/>
</dbReference>
<gene>
    <name evidence="6" type="ORF">CCE02nite_27510</name>
</gene>
<dbReference type="PANTHER" id="PTHR42847">
    <property type="entry name" value="ALKANESULFONATE MONOOXYGENASE"/>
    <property type="match status" value="1"/>
</dbReference>
<dbReference type="InterPro" id="IPR019952">
    <property type="entry name" value="F420_OxRdatse_Rv1855c_pred"/>
</dbReference>
<evidence type="ECO:0000256" key="1">
    <source>
        <dbReference type="ARBA" id="ARBA00022630"/>
    </source>
</evidence>
<dbReference type="Proteomes" id="UP000316659">
    <property type="component" value="Unassembled WGS sequence"/>
</dbReference>
<protein>
    <submittedName>
        <fullName evidence="6">LLM class F420-dependent oxidoreductase</fullName>
    </submittedName>
</protein>
<accession>A0A4Y4DZE9</accession>
<dbReference type="InterPro" id="IPR036661">
    <property type="entry name" value="Luciferase-like_sf"/>
</dbReference>
<dbReference type="PANTHER" id="PTHR42847:SF4">
    <property type="entry name" value="ALKANESULFONATE MONOOXYGENASE-RELATED"/>
    <property type="match status" value="1"/>
</dbReference>
<feature type="domain" description="Luciferase-like" evidence="5">
    <location>
        <begin position="7"/>
        <end position="249"/>
    </location>
</feature>
<dbReference type="InterPro" id="IPR050172">
    <property type="entry name" value="SsuD_RutA_monooxygenase"/>
</dbReference>
<dbReference type="Gene3D" id="3.20.20.30">
    <property type="entry name" value="Luciferase-like domain"/>
    <property type="match status" value="1"/>
</dbReference>
<dbReference type="SUPFAM" id="SSF51679">
    <property type="entry name" value="Bacterial luciferase-like"/>
    <property type="match status" value="1"/>
</dbReference>
<sequence length="322" mass="35442">MDFRMFVEPQQGATYRDQLECARAADELGYDGFFRSDHYMAVGGVDGQPGPTDSWVTLAGLAVETRRVRLGTLVSAATLRAPGVLALQVAQVDDMSDGRVELGLGAGWYAEEHAAHGIPFPGRRFDRLDEQLQIITGMWRTPAGQTFDFEGEHFTLAGCPALPKPRQRRLPLIVGGRGPVRTPMLAARYADEFNIGFVRPAVAAAQYERVRRACEEIGRDASSLVYSAALVVCCGESDREVLARARTMERGIAELRATGLTGSPDEVVERIDEYQRAGVQRLYLQFLDLKDLDHMELLALRVIPQVATDTAVDGDRPHSPRA</sequence>
<dbReference type="NCBIfam" id="TIGR03560">
    <property type="entry name" value="F420_Rv1855c"/>
    <property type="match status" value="1"/>
</dbReference>
<name>A0A4Y4DZE9_CELCE</name>
<evidence type="ECO:0000256" key="3">
    <source>
        <dbReference type="ARBA" id="ARBA00023002"/>
    </source>
</evidence>
<keyword evidence="1" id="KW-0285">Flavoprotein</keyword>
<evidence type="ECO:0000313" key="6">
    <source>
        <dbReference type="EMBL" id="GED10752.1"/>
    </source>
</evidence>
<keyword evidence="3" id="KW-0560">Oxidoreductase</keyword>
<keyword evidence="4" id="KW-0503">Monooxygenase</keyword>
<proteinExistence type="predicted"/>
<evidence type="ECO:0000313" key="7">
    <source>
        <dbReference type="Proteomes" id="UP000316659"/>
    </source>
</evidence>
<comment type="caution">
    <text evidence="6">The sequence shown here is derived from an EMBL/GenBank/DDBJ whole genome shotgun (WGS) entry which is preliminary data.</text>
</comment>
<evidence type="ECO:0000259" key="5">
    <source>
        <dbReference type="Pfam" id="PF00296"/>
    </source>
</evidence>
<organism evidence="6 7">
    <name type="scientific">Cellulosimicrobium cellulans</name>
    <name type="common">Arthrobacter luteus</name>
    <dbReference type="NCBI Taxonomy" id="1710"/>
    <lineage>
        <taxon>Bacteria</taxon>
        <taxon>Bacillati</taxon>
        <taxon>Actinomycetota</taxon>
        <taxon>Actinomycetes</taxon>
        <taxon>Micrococcales</taxon>
        <taxon>Promicromonosporaceae</taxon>
        <taxon>Cellulosimicrobium</taxon>
    </lineage>
</organism>
<keyword evidence="2" id="KW-0288">FMN</keyword>
<dbReference type="EMBL" id="BJNZ01000018">
    <property type="protein sequence ID" value="GED10752.1"/>
    <property type="molecule type" value="Genomic_DNA"/>
</dbReference>
<dbReference type="Pfam" id="PF00296">
    <property type="entry name" value="Bac_luciferase"/>
    <property type="match status" value="1"/>
</dbReference>
<dbReference type="InterPro" id="IPR011251">
    <property type="entry name" value="Luciferase-like_dom"/>
</dbReference>
<dbReference type="AlphaFoldDB" id="A0A4Y4DZE9"/>
<reference evidence="6 7" key="1">
    <citation type="submission" date="2019-06" db="EMBL/GenBank/DDBJ databases">
        <title>Whole genome shotgun sequence of Cellulosimicrobium cellulans NBRC 15516.</title>
        <authorList>
            <person name="Hosoyama A."/>
            <person name="Uohara A."/>
            <person name="Ohji S."/>
            <person name="Ichikawa N."/>
        </authorList>
    </citation>
    <scope>NUCLEOTIDE SEQUENCE [LARGE SCALE GENOMIC DNA]</scope>
    <source>
        <strain evidence="6 7">NBRC 15516</strain>
    </source>
</reference>
<evidence type="ECO:0000256" key="4">
    <source>
        <dbReference type="ARBA" id="ARBA00023033"/>
    </source>
</evidence>
<dbReference type="GO" id="GO:0008726">
    <property type="term" value="F:alkanesulfonate monooxygenase activity"/>
    <property type="evidence" value="ECO:0007669"/>
    <property type="project" value="TreeGrafter"/>
</dbReference>
<evidence type="ECO:0000256" key="2">
    <source>
        <dbReference type="ARBA" id="ARBA00022643"/>
    </source>
</evidence>